<name>A0AB39D571_9BURK</name>
<gene>
    <name evidence="2" type="ORF">ABRZ09_08890</name>
</gene>
<evidence type="ECO:0000259" key="1">
    <source>
        <dbReference type="Pfam" id="PF13579"/>
    </source>
</evidence>
<sequence>MKKRLLLLSYYFPPDSIIGAARPYRIANFFFERGWDVSILACDDGSVGKDPFYDVSHLSVARVQISSLLRWINHAPKNDESCLWKGKIYRAVRVFLRNILWPEPFSLVCKFLEEKGDEVLSENRFDLILSTALPFSMHRTARYLSERHGIPWVADNRDLWATSPYRRLFIPRRYFDCIYERAVLKDAVLVVGVSNAMVDHYVNAYGLKASIRVMNGYDRRRARDDQHLQSLITCGAAPGKKTLEIIYAGGLYGGVRNPAPLLMAISQDKDLYECVKISFYGSENSCVNQWSREYPTCKIDMFPRVSKSELQVIYERASIFLVILGNKDFENGVLTGKLFEYLPYGKPIIAIAPDFSELGKLVNGYGLGLATRDPVKISEYLRGIIDGGESLIFDPPRELSSNYQIGLLYERISTIMDNKLICLS</sequence>
<dbReference type="Gene3D" id="3.40.50.2000">
    <property type="entry name" value="Glycogen Phosphorylase B"/>
    <property type="match status" value="2"/>
</dbReference>
<dbReference type="InterPro" id="IPR028098">
    <property type="entry name" value="Glyco_trans_4-like_N"/>
</dbReference>
<proteinExistence type="predicted"/>
<feature type="domain" description="Glycosyltransferase subfamily 4-like N-terminal" evidence="1">
    <location>
        <begin position="32"/>
        <end position="210"/>
    </location>
</feature>
<accession>A0AB39D571</accession>
<dbReference type="AlphaFoldDB" id="A0AB39D571"/>
<dbReference type="SUPFAM" id="SSF53756">
    <property type="entry name" value="UDP-Glycosyltransferase/glycogen phosphorylase"/>
    <property type="match status" value="1"/>
</dbReference>
<dbReference type="EMBL" id="CP158255">
    <property type="protein sequence ID" value="XDJ49372.1"/>
    <property type="molecule type" value="Genomic_DNA"/>
</dbReference>
<dbReference type="Pfam" id="PF13579">
    <property type="entry name" value="Glyco_trans_4_4"/>
    <property type="match status" value="1"/>
</dbReference>
<dbReference type="GO" id="GO:0016757">
    <property type="term" value="F:glycosyltransferase activity"/>
    <property type="evidence" value="ECO:0007669"/>
    <property type="project" value="UniProtKB-ARBA"/>
</dbReference>
<reference evidence="2" key="1">
    <citation type="submission" date="2024-05" db="EMBL/GenBank/DDBJ databases">
        <authorList>
            <person name="Luo Y.-C."/>
            <person name="Nicholds J."/>
            <person name="Mortimer T."/>
            <person name="Maboni G."/>
        </authorList>
    </citation>
    <scope>NUCLEOTIDE SEQUENCE</scope>
    <source>
        <strain evidence="2">151108</strain>
    </source>
</reference>
<organism evidence="2">
    <name type="scientific">Castellaniella ginsengisoli</name>
    <dbReference type="NCBI Taxonomy" id="546114"/>
    <lineage>
        <taxon>Bacteria</taxon>
        <taxon>Pseudomonadati</taxon>
        <taxon>Pseudomonadota</taxon>
        <taxon>Betaproteobacteria</taxon>
        <taxon>Burkholderiales</taxon>
        <taxon>Alcaligenaceae</taxon>
        <taxon>Castellaniella</taxon>
    </lineage>
</organism>
<dbReference type="RefSeq" id="WP_368646605.1">
    <property type="nucleotide sequence ID" value="NZ_CP158255.1"/>
</dbReference>
<evidence type="ECO:0000313" key="2">
    <source>
        <dbReference type="EMBL" id="XDJ49372.1"/>
    </source>
</evidence>
<protein>
    <submittedName>
        <fullName evidence="2">Glycosyltransferase</fullName>
    </submittedName>
</protein>